<comment type="catalytic activity">
    <reaction evidence="10">
        <text>a 1,2-diacyl-sn-glycero-3-phospho-L-serine(in) = a 1,2-diacyl-sn-glycero-3-phospho-L-serine(out)</text>
        <dbReference type="Rhea" id="RHEA:38663"/>
        <dbReference type="ChEBI" id="CHEBI:57262"/>
    </reaction>
</comment>
<evidence type="ECO:0000256" key="4">
    <source>
        <dbReference type="ARBA" id="ARBA00018070"/>
    </source>
</evidence>
<sequence>MASWFTHNLQRRLLLYLLQKVSLFSQIDIAALDVSLGSSSHFTFHDLDLDVDSIEIPDVTIRSGFLKQLELQLTVSGGLSVEGSGVAFVVKPNLSKALDAQASSFSLTKTVYDLTSSVMQLYEGKDGLLDEDSITDDNTSETDSRGNESDSQSAPTMLQAMRNKALDLILSKLSMTLRDISVKFLFPEDNIIELTIGEIICISADETRQINIGHLSVRHFKKPRKGEENGSMSKAEPSMSESLVYSKLEATSIYMSAIQSLQEVGKPDLPVADQIQGSDLLTIDEVTISFKGFTSVDDIAMREAAIGFENCSIYLHRLLELKDKVIIPLINLLMSQPKKSTSKSDSKTPQHLYGYKRFREEQNLHDDQQFSTLRGTMLMIHLSDALNLTINGMSTSLDERRVIQFSLEGIYLSCDESVLFEVDHSIDLPIIQASYDTTEECIAVKINGDIILDLAAESACELFRTFLSLKRSIDVLRQNLPKPAKKTGDVTRHPAFQVDGALLKASLRFASFSLILSASKYSVSLPSTLFSCDTVLLVMEQSNEMMDLMKLSRIGVKCFPGPAQRSAYNHSFEEVMISFKCNASVREVKLYATAETLKIISKEVEDFRAKVSLVSADYGLGKTIRVKSQRHMRRSVKIMGSSSFINKPSSAVKFLLEIGAIEGCLDSILQASFGKLEASMNDCLVYFNDDQTFTGYAKRFNVKRAAEGKSEMIMNTDAQEKCPIPVLTFHRKLTGKMCCALRKIGFYYFARWLDFVQQPPESNSRPPNCPAKIADNYASVLEIKLIECAVHLNPYRLKARMLFIIGKCAMELTIPNMNMKGVFRNTSILLIDDVDNFKPRPSPQESIHLTSYYTDRGFANVGKLDKCQFSTRKLDESLKITVDMGTVSLSLCADSMQTLTQVSVDLGIPVSFPDAEKYRTKPSHVEVFDGVDEDYFTERKLQLDPSARNVGVVQSMDDFVDPFLNDIRDSGNFIDVSAASSAADEMVSITGAQDNYFSRKSQPTNSKSSNDVSKISVILSLTLERATLKLYDGFDWTYTRKSISDLINQVETALQHQSPSRSETVKASVFDSIYLFAGADVEPGMLRQQINKDLQTEASISINSSKKLRLRPSTSYKLRVDASGIKTNVLRYNVDNPTESTSDVSADILNDITLSVEDFEIIDNIPTSTWNKVATYWKSEPRPKGSDMISVWLKTVKPIDFLAATELILKVKILPLRLHIDQDALDFLVRFFEFKDSRFDLIDEYPDFVYIQKLEVESVKIKMDYKPKSVDYSVLKSGHKSEFMNFFILEGSELQLRHLIVYGVNGFPELNKILNGIWVPDITSRQLKGILGGVAPMKTMVTLGTGIKALVSTPIKEYKRDQNLGRGLQKGTQVFIRITAGEFVRLGVKLASGTQAMLENVEEVMGGEGAQARNYKLKDVDFEVISEKTFKKYEKLLGGRNPKDYNQEPEALLVEPGATERDAPRIFSLYADQPASLKQGLKEAQGSFGKNVTLAYEAVLKAQHDIKENSNAQERASTVARVIPVALLRPIIGATEALSKALQGVSNEINEEQISMLKDKYKSRN</sequence>
<comment type="similarity">
    <text evidence="3">Belongs to the ATG2 family.</text>
</comment>
<evidence type="ECO:0000256" key="9">
    <source>
        <dbReference type="ARBA" id="ARBA00023136"/>
    </source>
</evidence>
<dbReference type="GO" id="GO:0000422">
    <property type="term" value="P:autophagy of mitochondrion"/>
    <property type="evidence" value="ECO:0007669"/>
    <property type="project" value="TreeGrafter"/>
</dbReference>
<dbReference type="GO" id="GO:0043495">
    <property type="term" value="F:protein-membrane adaptor activity"/>
    <property type="evidence" value="ECO:0007669"/>
    <property type="project" value="TreeGrafter"/>
</dbReference>
<comment type="catalytic activity">
    <reaction evidence="11">
        <text>a 1,2-diacyl-sn-glycero-3-phosphoethanolamine(in) = a 1,2-diacyl-sn-glycero-3-phosphoethanolamine(out)</text>
        <dbReference type="Rhea" id="RHEA:38895"/>
        <dbReference type="ChEBI" id="CHEBI:64612"/>
    </reaction>
</comment>
<evidence type="ECO:0000256" key="13">
    <source>
        <dbReference type="SAM" id="MobiDB-lite"/>
    </source>
</evidence>
<dbReference type="GO" id="GO:0032266">
    <property type="term" value="F:phosphatidylinositol-3-phosphate binding"/>
    <property type="evidence" value="ECO:0007669"/>
    <property type="project" value="TreeGrafter"/>
</dbReference>
<keyword evidence="7" id="KW-0072">Autophagy</keyword>
<evidence type="ECO:0000313" key="16">
    <source>
        <dbReference type="Proteomes" id="UP000191144"/>
    </source>
</evidence>
<keyword evidence="9" id="KW-0472">Membrane</keyword>
<proteinExistence type="inferred from homology"/>
<name>A0A1G4IXL8_9SACH</name>
<feature type="compositionally biased region" description="Acidic residues" evidence="13">
    <location>
        <begin position="129"/>
        <end position="140"/>
    </location>
</feature>
<evidence type="ECO:0000256" key="3">
    <source>
        <dbReference type="ARBA" id="ARBA00009714"/>
    </source>
</evidence>
<dbReference type="GO" id="GO:0061709">
    <property type="term" value="P:reticulophagy"/>
    <property type="evidence" value="ECO:0007669"/>
    <property type="project" value="TreeGrafter"/>
</dbReference>
<evidence type="ECO:0000256" key="2">
    <source>
        <dbReference type="ARBA" id="ARBA00004623"/>
    </source>
</evidence>
<dbReference type="EMBL" id="LT598478">
    <property type="protein sequence ID" value="SCU81644.1"/>
    <property type="molecule type" value="Genomic_DNA"/>
</dbReference>
<evidence type="ECO:0000256" key="1">
    <source>
        <dbReference type="ARBA" id="ARBA00004406"/>
    </source>
</evidence>
<keyword evidence="16" id="KW-1185">Reference proteome</keyword>
<dbReference type="GO" id="GO:0000045">
    <property type="term" value="P:autophagosome assembly"/>
    <property type="evidence" value="ECO:0007669"/>
    <property type="project" value="TreeGrafter"/>
</dbReference>
<evidence type="ECO:0000256" key="11">
    <source>
        <dbReference type="ARBA" id="ARBA00024615"/>
    </source>
</evidence>
<evidence type="ECO:0000256" key="14">
    <source>
        <dbReference type="SAM" id="SignalP"/>
    </source>
</evidence>
<dbReference type="Proteomes" id="UP000191144">
    <property type="component" value="Chromosome B"/>
</dbReference>
<dbReference type="GO" id="GO:0061908">
    <property type="term" value="C:phagophore"/>
    <property type="evidence" value="ECO:0007669"/>
    <property type="project" value="TreeGrafter"/>
</dbReference>
<dbReference type="OrthoDB" id="18982at2759"/>
<protein>
    <recommendedName>
        <fullName evidence="4">Autophagy-related protein 2</fullName>
    </recommendedName>
</protein>
<evidence type="ECO:0000256" key="5">
    <source>
        <dbReference type="ARBA" id="ARBA00022448"/>
    </source>
</evidence>
<organism evidence="15 16">
    <name type="scientific">Lachancea meyersii CBS 8951</name>
    <dbReference type="NCBI Taxonomy" id="1266667"/>
    <lineage>
        <taxon>Eukaryota</taxon>
        <taxon>Fungi</taxon>
        <taxon>Dikarya</taxon>
        <taxon>Ascomycota</taxon>
        <taxon>Saccharomycotina</taxon>
        <taxon>Saccharomycetes</taxon>
        <taxon>Saccharomycetales</taxon>
        <taxon>Saccharomycetaceae</taxon>
        <taxon>Lachancea</taxon>
    </lineage>
</organism>
<dbReference type="GO" id="GO:0034727">
    <property type="term" value="P:piecemeal microautophagy of the nucleus"/>
    <property type="evidence" value="ECO:0007669"/>
    <property type="project" value="TreeGrafter"/>
</dbReference>
<dbReference type="PANTHER" id="PTHR13190:SF1">
    <property type="entry name" value="AUTOPHAGY-RELATED 2, ISOFORM A"/>
    <property type="match status" value="1"/>
</dbReference>
<dbReference type="GO" id="GO:0061723">
    <property type="term" value="P:glycophagy"/>
    <property type="evidence" value="ECO:0007669"/>
    <property type="project" value="TreeGrafter"/>
</dbReference>
<keyword evidence="6" id="KW-0256">Endoplasmic reticulum</keyword>
<evidence type="ECO:0000256" key="8">
    <source>
        <dbReference type="ARBA" id="ARBA00023055"/>
    </source>
</evidence>
<keyword evidence="5" id="KW-0813">Transport</keyword>
<dbReference type="PANTHER" id="PTHR13190">
    <property type="entry name" value="AUTOPHAGY-RELATED 2, ISOFORM A"/>
    <property type="match status" value="1"/>
</dbReference>
<dbReference type="GO" id="GO:0034045">
    <property type="term" value="C:phagophore assembly site membrane"/>
    <property type="evidence" value="ECO:0007669"/>
    <property type="project" value="UniProtKB-SubCell"/>
</dbReference>
<dbReference type="InterPro" id="IPR026849">
    <property type="entry name" value="ATG2"/>
</dbReference>
<evidence type="ECO:0000256" key="12">
    <source>
        <dbReference type="ARBA" id="ARBA00024631"/>
    </source>
</evidence>
<keyword evidence="8" id="KW-0445">Lipid transport</keyword>
<gene>
    <name evidence="15" type="ORF">LAME_0B07998G</name>
</gene>
<evidence type="ECO:0000256" key="7">
    <source>
        <dbReference type="ARBA" id="ARBA00023006"/>
    </source>
</evidence>
<comment type="catalytic activity">
    <reaction evidence="12">
        <text>a 1,2-diacyl-sn-glycero-3-phosphocholine(in) = a 1,2-diacyl-sn-glycero-3-phosphocholine(out)</text>
        <dbReference type="Rhea" id="RHEA:38571"/>
        <dbReference type="ChEBI" id="CHEBI:57643"/>
    </reaction>
</comment>
<feature type="signal peptide" evidence="14">
    <location>
        <begin position="1"/>
        <end position="24"/>
    </location>
</feature>
<dbReference type="GO" id="GO:0006869">
    <property type="term" value="P:lipid transport"/>
    <property type="evidence" value="ECO:0007669"/>
    <property type="project" value="UniProtKB-KW"/>
</dbReference>
<reference evidence="16" key="1">
    <citation type="submission" date="2016-03" db="EMBL/GenBank/DDBJ databases">
        <authorList>
            <person name="Devillers Hugo."/>
        </authorList>
    </citation>
    <scope>NUCLEOTIDE SEQUENCE [LARGE SCALE GENOMIC DNA]</scope>
</reference>
<feature type="region of interest" description="Disordered" evidence="13">
    <location>
        <begin position="129"/>
        <end position="154"/>
    </location>
</feature>
<keyword evidence="14" id="KW-0732">Signal</keyword>
<evidence type="ECO:0000256" key="6">
    <source>
        <dbReference type="ARBA" id="ARBA00022824"/>
    </source>
</evidence>
<feature type="chain" id="PRO_5009235783" description="Autophagy-related protein 2" evidence="14">
    <location>
        <begin position="25"/>
        <end position="1565"/>
    </location>
</feature>
<evidence type="ECO:0000313" key="15">
    <source>
        <dbReference type="EMBL" id="SCU81644.1"/>
    </source>
</evidence>
<comment type="subcellular location">
    <subcellularLocation>
        <location evidence="1">Endoplasmic reticulum membrane</location>
        <topology evidence="1">Peripheral membrane protein</topology>
    </subcellularLocation>
    <subcellularLocation>
        <location evidence="2">Preautophagosomal structure membrane</location>
        <topology evidence="2">Peripheral membrane protein</topology>
    </subcellularLocation>
</comment>
<dbReference type="GO" id="GO:0005789">
    <property type="term" value="C:endoplasmic reticulum membrane"/>
    <property type="evidence" value="ECO:0007669"/>
    <property type="project" value="UniProtKB-SubCell"/>
</dbReference>
<accession>A0A1G4IXL8</accession>
<evidence type="ECO:0000256" key="10">
    <source>
        <dbReference type="ARBA" id="ARBA00024479"/>
    </source>
</evidence>
<dbReference type="Pfam" id="PF13329">
    <property type="entry name" value="ATG2_CAD"/>
    <property type="match status" value="2"/>
</dbReference>